<evidence type="ECO:0000256" key="1">
    <source>
        <dbReference type="SAM" id="Phobius"/>
    </source>
</evidence>
<sequence length="401" mass="45167">MENSQQAQGQRKWRLLFGSNFLLVTIAWLFFSAAFNPSFAHSQSSSDAQRLEKVFVCETCNRQEAISIAHAQAPLAECTFTQEQGQIPTPDDMSCFAAPRVLMVVNPIEQRAYKFRVQVQCHGTWCASGNPTTQELAPTAEELADLAVFYSFHQRFLAALQAQNDFEVVTQPIPLVDWTTHELDVVENYNLSAESCEGHPVQYFTNLNWRNAFHRMLATGISSRFGTRSFEAVVTDKRLNGLSFGKQQVGVSWEYSRNDLWTMYRFSDPWNNRLNFKVSYEGNVSEGPIEPHLVRFILAPGTSAIGGVLVSDLISGAHLSLRSLGDIGCLSLLLNNPEFFEPISHGEPEFVRQNPDNPASPFVERCYKTVKTQSCIVNDDNTRQCLPQTVGFWEMCPVNFP</sequence>
<evidence type="ECO:0000313" key="2">
    <source>
        <dbReference type="EMBL" id="RUO21762.1"/>
    </source>
</evidence>
<keyword evidence="1" id="KW-0812">Transmembrane</keyword>
<protein>
    <submittedName>
        <fullName evidence="2">Uncharacterized protein</fullName>
    </submittedName>
</protein>
<keyword evidence="3" id="KW-1185">Reference proteome</keyword>
<gene>
    <name evidence="2" type="ORF">CWE06_02630</name>
</gene>
<feature type="transmembrane region" description="Helical" evidence="1">
    <location>
        <begin position="15"/>
        <end position="35"/>
    </location>
</feature>
<evidence type="ECO:0000313" key="3">
    <source>
        <dbReference type="Proteomes" id="UP000288212"/>
    </source>
</evidence>
<accession>A0A432VYM9</accession>
<dbReference type="Proteomes" id="UP000288212">
    <property type="component" value="Unassembled WGS sequence"/>
</dbReference>
<keyword evidence="1" id="KW-0472">Membrane</keyword>
<comment type="caution">
    <text evidence="2">The sequence shown here is derived from an EMBL/GenBank/DDBJ whole genome shotgun (WGS) entry which is preliminary data.</text>
</comment>
<dbReference type="EMBL" id="PIPI01000001">
    <property type="protein sequence ID" value="RUO21762.1"/>
    <property type="molecule type" value="Genomic_DNA"/>
</dbReference>
<organism evidence="2 3">
    <name type="scientific">Aliidiomarina haloalkalitolerans</name>
    <dbReference type="NCBI Taxonomy" id="859059"/>
    <lineage>
        <taxon>Bacteria</taxon>
        <taxon>Pseudomonadati</taxon>
        <taxon>Pseudomonadota</taxon>
        <taxon>Gammaproteobacteria</taxon>
        <taxon>Alteromonadales</taxon>
        <taxon>Idiomarinaceae</taxon>
        <taxon>Aliidiomarina</taxon>
    </lineage>
</organism>
<keyword evidence="1" id="KW-1133">Transmembrane helix</keyword>
<dbReference type="AlphaFoldDB" id="A0A432VYM9"/>
<proteinExistence type="predicted"/>
<reference evidence="2 3" key="1">
    <citation type="journal article" date="2011" name="Front. Microbiol.">
        <title>Genomic signatures of strain selection and enhancement in Bacillus atrophaeus var. globigii, a historical biowarfare simulant.</title>
        <authorList>
            <person name="Gibbons H.S."/>
            <person name="Broomall S.M."/>
            <person name="McNew L.A."/>
            <person name="Daligault H."/>
            <person name="Chapman C."/>
            <person name="Bruce D."/>
            <person name="Karavis M."/>
            <person name="Krepps M."/>
            <person name="McGregor P.A."/>
            <person name="Hong C."/>
            <person name="Park K.H."/>
            <person name="Akmal A."/>
            <person name="Feldman A."/>
            <person name="Lin J.S."/>
            <person name="Chang W.E."/>
            <person name="Higgs B.W."/>
            <person name="Demirev P."/>
            <person name="Lindquist J."/>
            <person name="Liem A."/>
            <person name="Fochler E."/>
            <person name="Read T.D."/>
            <person name="Tapia R."/>
            <person name="Johnson S."/>
            <person name="Bishop-Lilly K.A."/>
            <person name="Detter C."/>
            <person name="Han C."/>
            <person name="Sozhamannan S."/>
            <person name="Rosenzweig C.N."/>
            <person name="Skowronski E.W."/>
        </authorList>
    </citation>
    <scope>NUCLEOTIDE SEQUENCE [LARGE SCALE GENOMIC DNA]</scope>
    <source>
        <strain evidence="2 3">AK5</strain>
    </source>
</reference>
<name>A0A432VYM9_9GAMM</name>